<reference evidence="1" key="1">
    <citation type="submission" date="2023-03" db="EMBL/GenBank/DDBJ databases">
        <authorList>
            <person name="Steffen K."/>
            <person name="Cardenas P."/>
        </authorList>
    </citation>
    <scope>NUCLEOTIDE SEQUENCE</scope>
</reference>
<evidence type="ECO:0000313" key="1">
    <source>
        <dbReference type="EMBL" id="CAI8050365.1"/>
    </source>
</evidence>
<organism evidence="1 2">
    <name type="scientific">Geodia barretti</name>
    <name type="common">Barrett's horny sponge</name>
    <dbReference type="NCBI Taxonomy" id="519541"/>
    <lineage>
        <taxon>Eukaryota</taxon>
        <taxon>Metazoa</taxon>
        <taxon>Porifera</taxon>
        <taxon>Demospongiae</taxon>
        <taxon>Heteroscleromorpha</taxon>
        <taxon>Tetractinellida</taxon>
        <taxon>Astrophorina</taxon>
        <taxon>Geodiidae</taxon>
        <taxon>Geodia</taxon>
    </lineage>
</organism>
<evidence type="ECO:0000313" key="2">
    <source>
        <dbReference type="Proteomes" id="UP001174909"/>
    </source>
</evidence>
<dbReference type="EMBL" id="CASHTH010003858">
    <property type="protein sequence ID" value="CAI8050365.1"/>
    <property type="molecule type" value="Genomic_DNA"/>
</dbReference>
<dbReference type="Proteomes" id="UP001174909">
    <property type="component" value="Unassembled WGS sequence"/>
</dbReference>
<proteinExistence type="predicted"/>
<gene>
    <name evidence="1" type="ORF">GBAR_LOCUS27661</name>
</gene>
<keyword evidence="2" id="KW-1185">Reference proteome</keyword>
<protein>
    <submittedName>
        <fullName evidence="1">Uncharacterized protein</fullName>
    </submittedName>
</protein>
<dbReference type="AlphaFoldDB" id="A0AA35XGA2"/>
<name>A0AA35XGA2_GEOBA</name>
<comment type="caution">
    <text evidence="1">The sequence shown here is derived from an EMBL/GenBank/DDBJ whole genome shotgun (WGS) entry which is preliminary data.</text>
</comment>
<sequence>MKESLTSRCSPVKTLQARYFVSVKTYINLSKTMMLEEVMQEGDHCVSSFSHVRCLINEFVFTIPRMGPLREVRTAPANEFFCKRHRVRHRFCTLHVARSSLQTCQKVVYATAGRGTERLLALVEGPPDLLVSAGW</sequence>
<accession>A0AA35XGA2</accession>